<reference evidence="1 2" key="1">
    <citation type="journal article" date="2014" name="Genome Announc.">
        <title>Draft Genome Sequence of Magnetospirillum sp. Strain SO-1, a Freshwater Magnetotactic Bacterium Isolated from the Ol'khovka River, Russia.</title>
        <authorList>
            <person name="Grouzdev D.S."/>
            <person name="Dziuba M.V."/>
            <person name="Sukhacheva M.S."/>
            <person name="Mardanov A.V."/>
            <person name="Beletskiy A.V."/>
            <person name="Kuznetsov B.B."/>
            <person name="Skryabin K.G."/>
        </authorList>
    </citation>
    <scope>NUCLEOTIDE SEQUENCE [LARGE SCALE GENOMIC DNA]</scope>
    <source>
        <strain evidence="1 2">SO-1</strain>
    </source>
</reference>
<dbReference type="AlphaFoldDB" id="M3AB31"/>
<dbReference type="EMBL" id="AONQ01000028">
    <property type="protein sequence ID" value="EME69709.1"/>
    <property type="molecule type" value="Genomic_DNA"/>
</dbReference>
<evidence type="ECO:0000313" key="1">
    <source>
        <dbReference type="EMBL" id="EME69709.1"/>
    </source>
</evidence>
<dbReference type="eggNOG" id="COG4381">
    <property type="taxonomic scope" value="Bacteria"/>
</dbReference>
<dbReference type="PATRIC" id="fig|1244869.3.peg.2367"/>
<sequence length="157" mass="17784">MATDRLITFDPATLSGDLGLGEDGAIVMTDGLETAVTISLFTDRRARDDDAIPDNSGDRRGWCLTHRQQDEDPESDEIGSWLWLLHREKQLASVVARARSYAETALAWMVRRKYARQVTVTAEITAPGLLGLSVEIIRRDGTRWSRIYDYYWTRHAA</sequence>
<keyword evidence="2" id="KW-1185">Reference proteome</keyword>
<proteinExistence type="predicted"/>
<protein>
    <submittedName>
        <fullName evidence="1">GP46 family protein</fullName>
    </submittedName>
</protein>
<name>M3AB31_9PROT</name>
<evidence type="ECO:0000313" key="2">
    <source>
        <dbReference type="Proteomes" id="UP000011744"/>
    </source>
</evidence>
<dbReference type="RefSeq" id="WP_008617684.1">
    <property type="nucleotide sequence ID" value="NZ_AONQ01000028.1"/>
</dbReference>
<dbReference type="OrthoDB" id="5677166at2"/>
<dbReference type="STRING" id="1244869.H261_11754"/>
<dbReference type="InterPro" id="IPR010877">
    <property type="entry name" value="Phage_Mu_Gp46"/>
</dbReference>
<organism evidence="1 2">
    <name type="scientific">Paramagnetospirillum caucaseum</name>
    <dbReference type="NCBI Taxonomy" id="1244869"/>
    <lineage>
        <taxon>Bacteria</taxon>
        <taxon>Pseudomonadati</taxon>
        <taxon>Pseudomonadota</taxon>
        <taxon>Alphaproteobacteria</taxon>
        <taxon>Rhodospirillales</taxon>
        <taxon>Magnetospirillaceae</taxon>
        <taxon>Paramagnetospirillum</taxon>
    </lineage>
</organism>
<dbReference type="Pfam" id="PF07409">
    <property type="entry name" value="GP46"/>
    <property type="match status" value="1"/>
</dbReference>
<accession>M3AB31</accession>
<gene>
    <name evidence="1" type="ORF">H261_11754</name>
</gene>
<dbReference type="Proteomes" id="UP000011744">
    <property type="component" value="Unassembled WGS sequence"/>
</dbReference>
<comment type="caution">
    <text evidence="1">The sequence shown here is derived from an EMBL/GenBank/DDBJ whole genome shotgun (WGS) entry which is preliminary data.</text>
</comment>